<dbReference type="Pfam" id="PF12840">
    <property type="entry name" value="HTH_20"/>
    <property type="match status" value="1"/>
</dbReference>
<protein>
    <submittedName>
        <fullName evidence="2">Helix-turn-helix domain protein</fullName>
    </submittedName>
</protein>
<reference evidence="2 3" key="1">
    <citation type="submission" date="2016-02" db="EMBL/GenBank/DDBJ databases">
        <title>Genome sequence of Halalkalicoccus paucihalophilus DSM 24557.</title>
        <authorList>
            <person name="Poehlein A."/>
            <person name="Daniel R."/>
        </authorList>
    </citation>
    <scope>NUCLEOTIDE SEQUENCE [LARGE SCALE GENOMIC DNA]</scope>
    <source>
        <strain evidence="2 3">DSM 24557</strain>
    </source>
</reference>
<dbReference type="AlphaFoldDB" id="A0A151A9I3"/>
<keyword evidence="3" id="KW-1185">Reference proteome</keyword>
<dbReference type="RefSeq" id="WP_066384829.1">
    <property type="nucleotide sequence ID" value="NZ_LTAZ01000013.1"/>
</dbReference>
<feature type="region of interest" description="Disordered" evidence="1">
    <location>
        <begin position="1"/>
        <end position="34"/>
    </location>
</feature>
<dbReference type="InterPro" id="IPR036390">
    <property type="entry name" value="WH_DNA-bd_sf"/>
</dbReference>
<accession>A0A151A9I3</accession>
<dbReference type="InterPro" id="IPR036388">
    <property type="entry name" value="WH-like_DNA-bd_sf"/>
</dbReference>
<gene>
    <name evidence="2" type="ORF">HAPAU_33490</name>
</gene>
<name>A0A151A9I3_9EURY</name>
<evidence type="ECO:0000313" key="2">
    <source>
        <dbReference type="EMBL" id="KYH24366.1"/>
    </source>
</evidence>
<sequence length="116" mass="12907">MAKPGPSPTVTPEDVLEEFRSRDDPNEPLTAPEIADRLGCSRTTALNRLRELAERGDVTSKKVGGRSRVWWLPPTESDRDLLKGYGSWTGTGLGAAVEETREQLDEDLREDERVLS</sequence>
<evidence type="ECO:0000256" key="1">
    <source>
        <dbReference type="SAM" id="MobiDB-lite"/>
    </source>
</evidence>
<evidence type="ECO:0000313" key="3">
    <source>
        <dbReference type="Proteomes" id="UP000075321"/>
    </source>
</evidence>
<comment type="caution">
    <text evidence="2">The sequence shown here is derived from an EMBL/GenBank/DDBJ whole genome shotgun (WGS) entry which is preliminary data.</text>
</comment>
<dbReference type="Gene3D" id="1.10.10.10">
    <property type="entry name" value="Winged helix-like DNA-binding domain superfamily/Winged helix DNA-binding domain"/>
    <property type="match status" value="1"/>
</dbReference>
<organism evidence="2 3">
    <name type="scientific">Halalkalicoccus paucihalophilus</name>
    <dbReference type="NCBI Taxonomy" id="1008153"/>
    <lineage>
        <taxon>Archaea</taxon>
        <taxon>Methanobacteriati</taxon>
        <taxon>Methanobacteriota</taxon>
        <taxon>Stenosarchaea group</taxon>
        <taxon>Halobacteria</taxon>
        <taxon>Halobacteriales</taxon>
        <taxon>Halococcaceae</taxon>
        <taxon>Halalkalicoccus</taxon>
    </lineage>
</organism>
<dbReference type="SUPFAM" id="SSF46785">
    <property type="entry name" value="Winged helix' DNA-binding domain"/>
    <property type="match status" value="1"/>
</dbReference>
<dbReference type="Proteomes" id="UP000075321">
    <property type="component" value="Unassembled WGS sequence"/>
</dbReference>
<dbReference type="OrthoDB" id="189973at2157"/>
<dbReference type="PATRIC" id="fig|1008153.3.peg.3520"/>
<proteinExistence type="predicted"/>
<dbReference type="EMBL" id="LTAZ01000013">
    <property type="protein sequence ID" value="KYH24366.1"/>
    <property type="molecule type" value="Genomic_DNA"/>
</dbReference>